<dbReference type="AlphaFoldDB" id="A0A3S0H0V4"/>
<accession>A0A3S0H0V4</accession>
<keyword evidence="1" id="KW-1133">Transmembrane helix</keyword>
<keyword evidence="1" id="KW-0812">Transmembrane</keyword>
<dbReference type="RefSeq" id="WP_126469436.1">
    <property type="nucleotide sequence ID" value="NZ_RXOE01000002.1"/>
</dbReference>
<comment type="caution">
    <text evidence="2">The sequence shown here is derived from an EMBL/GenBank/DDBJ whole genome shotgun (WGS) entry which is preliminary data.</text>
</comment>
<proteinExistence type="predicted"/>
<feature type="transmembrane region" description="Helical" evidence="1">
    <location>
        <begin position="107"/>
        <end position="138"/>
    </location>
</feature>
<evidence type="ECO:0000313" key="3">
    <source>
        <dbReference type="Proteomes" id="UP000267418"/>
    </source>
</evidence>
<evidence type="ECO:0000256" key="1">
    <source>
        <dbReference type="SAM" id="Phobius"/>
    </source>
</evidence>
<reference evidence="2 3" key="1">
    <citation type="submission" date="2018-12" db="EMBL/GenBank/DDBJ databases">
        <title>The genome of Variovorax gossypii DSM 100435.</title>
        <authorList>
            <person name="Gao J."/>
            <person name="Sun J."/>
        </authorList>
    </citation>
    <scope>NUCLEOTIDE SEQUENCE [LARGE SCALE GENOMIC DNA]</scope>
    <source>
        <strain evidence="2 3">DSM 100435</strain>
    </source>
</reference>
<dbReference type="OrthoDB" id="9925637at2"/>
<feature type="transmembrane region" description="Helical" evidence="1">
    <location>
        <begin position="73"/>
        <end position="95"/>
    </location>
</feature>
<keyword evidence="3" id="KW-1185">Reference proteome</keyword>
<dbReference type="EMBL" id="RXOE01000002">
    <property type="protein sequence ID" value="RTQ34484.1"/>
    <property type="molecule type" value="Genomic_DNA"/>
</dbReference>
<gene>
    <name evidence="2" type="ORF">EJP69_08620</name>
</gene>
<keyword evidence="1" id="KW-0472">Membrane</keyword>
<organism evidence="2 3">
    <name type="scientific">Variovorax gossypii</name>
    <dbReference type="NCBI Taxonomy" id="1679495"/>
    <lineage>
        <taxon>Bacteria</taxon>
        <taxon>Pseudomonadati</taxon>
        <taxon>Pseudomonadota</taxon>
        <taxon>Betaproteobacteria</taxon>
        <taxon>Burkholderiales</taxon>
        <taxon>Comamonadaceae</taxon>
        <taxon>Variovorax</taxon>
    </lineage>
</organism>
<sequence>MEARNRFGALSVFFGIAGLLAAIGFTEAQRVRIPGFGHLLTWMDRRGWVRTPPPGQVPEWRPLGLLDLTDDRVLQWTLVYSVCFAIWAILMALVAEYECEESSSLSLGFILGALALYVQGFEYGMFALLSGGATLVLIRRGRPNL</sequence>
<evidence type="ECO:0000313" key="2">
    <source>
        <dbReference type="EMBL" id="RTQ34484.1"/>
    </source>
</evidence>
<protein>
    <submittedName>
        <fullName evidence="2">Uncharacterized protein</fullName>
    </submittedName>
</protein>
<dbReference type="Proteomes" id="UP000267418">
    <property type="component" value="Unassembled WGS sequence"/>
</dbReference>
<name>A0A3S0H0V4_9BURK</name>